<dbReference type="SUPFAM" id="SSF47384">
    <property type="entry name" value="Homodimeric domain of signal transducing histidine kinase"/>
    <property type="match status" value="1"/>
</dbReference>
<dbReference type="InterPro" id="IPR013767">
    <property type="entry name" value="PAS_fold"/>
</dbReference>
<dbReference type="PRINTS" id="PR00344">
    <property type="entry name" value="BCTRLSENSOR"/>
</dbReference>
<dbReference type="InterPro" id="IPR004358">
    <property type="entry name" value="Sig_transdc_His_kin-like_C"/>
</dbReference>
<evidence type="ECO:0000256" key="4">
    <source>
        <dbReference type="ARBA" id="ARBA00022679"/>
    </source>
</evidence>
<feature type="domain" description="Histidine kinase" evidence="7">
    <location>
        <begin position="380"/>
        <end position="603"/>
    </location>
</feature>
<evidence type="ECO:0000256" key="6">
    <source>
        <dbReference type="SAM" id="Phobius"/>
    </source>
</evidence>
<feature type="domain" description="PAS" evidence="8">
    <location>
        <begin position="244"/>
        <end position="287"/>
    </location>
</feature>
<keyword evidence="3" id="KW-0597">Phosphoprotein</keyword>
<dbReference type="FunFam" id="3.30.565.10:FF:000006">
    <property type="entry name" value="Sensor histidine kinase WalK"/>
    <property type="match status" value="1"/>
</dbReference>
<dbReference type="PATRIC" id="fig|1167006.5.peg.3199"/>
<dbReference type="KEGG" id="dsf:UWK_02962"/>
<dbReference type="EC" id="2.7.13.3" evidence="2"/>
<feature type="transmembrane region" description="Helical" evidence="6">
    <location>
        <begin position="179"/>
        <end position="199"/>
    </location>
</feature>
<dbReference type="CDD" id="cd00082">
    <property type="entry name" value="HisKA"/>
    <property type="match status" value="1"/>
</dbReference>
<dbReference type="SMART" id="SM00388">
    <property type="entry name" value="HisKA"/>
    <property type="match status" value="1"/>
</dbReference>
<dbReference type="RefSeq" id="WP_015405176.1">
    <property type="nucleotide sequence ID" value="NC_020304.1"/>
</dbReference>
<evidence type="ECO:0000256" key="5">
    <source>
        <dbReference type="ARBA" id="ARBA00022777"/>
    </source>
</evidence>
<dbReference type="SUPFAM" id="SSF55874">
    <property type="entry name" value="ATPase domain of HSP90 chaperone/DNA topoisomerase II/histidine kinase"/>
    <property type="match status" value="1"/>
</dbReference>
<dbReference type="Pfam" id="PF00512">
    <property type="entry name" value="HisKA"/>
    <property type="match status" value="1"/>
</dbReference>
<dbReference type="SMART" id="SM00387">
    <property type="entry name" value="HATPase_c"/>
    <property type="match status" value="1"/>
</dbReference>
<dbReference type="EMBL" id="CP003985">
    <property type="protein sequence ID" value="AGF79492.1"/>
    <property type="molecule type" value="Genomic_DNA"/>
</dbReference>
<dbReference type="InterPro" id="IPR000014">
    <property type="entry name" value="PAS"/>
</dbReference>
<dbReference type="AlphaFoldDB" id="M1PD18"/>
<keyword evidence="6" id="KW-0472">Membrane</keyword>
<dbReference type="SMART" id="SM00091">
    <property type="entry name" value="PAS"/>
    <property type="match status" value="1"/>
</dbReference>
<feature type="transmembrane region" description="Helical" evidence="6">
    <location>
        <begin position="39"/>
        <end position="59"/>
    </location>
</feature>
<evidence type="ECO:0000256" key="3">
    <source>
        <dbReference type="ARBA" id="ARBA00022553"/>
    </source>
</evidence>
<keyword evidence="6" id="KW-1133">Transmembrane helix</keyword>
<evidence type="ECO:0000313" key="9">
    <source>
        <dbReference type="EMBL" id="AGF79492.1"/>
    </source>
</evidence>
<keyword evidence="4" id="KW-0808">Transferase</keyword>
<keyword evidence="10" id="KW-1185">Reference proteome</keyword>
<dbReference type="PROSITE" id="PS50112">
    <property type="entry name" value="PAS"/>
    <property type="match status" value="1"/>
</dbReference>
<sequence length="606" mass="67972">MFFEQELERHLETLDEKFSNREILAILNQAIVDLKNRNIAGAFIVPLSLLVGGFATDYSSDHPSLFFLLGGILAIATLFRVFAIIYFTKVSVGFNPAWISVFFLSNIFTGIVWGSFSATSVFFYHNTLSVSLIIILLAGIGGGAMVSYCIWKFLSYFYLCALLVPTIIVEFYIQNKVTIPIGIAISFFLIFNLIQAKIWNKHFWLSLINTFVIEKNTLELKKLNIQLTEEIKVRKQTAKKIAISRKKLQDIYNSAHDGIFIFNLDGKVVDSNETLLKMFHISRQDALRFDIKKSFESRTNGKLNLQEIWRKVLSGEDQEFQWLTEKGDNPKLSTVQVNLRKTLWGEDSVVIATIRDITPQVEALAATSAANRAKSEFLANMSHELRTPMNGILGYARLGIKRHDTLPRDKIKEYFTIIHESGSRLMGLLNNILDFSKLEVGKMRYNPQTCDLLPRIHQIVREIKASATEKGLEINIECSRGQVAAFCDKDKISQVVRNLLSNAIKFSHTNSVISVQCIEITSQASTLNQQITISNHGAPIPNDELDTIFDKFIQSSTTSTGAGGTGLGLAISRQIVEDHGGVIWAKNGDNDLVLFSFLLPISPSIG</sequence>
<dbReference type="Pfam" id="PF02518">
    <property type="entry name" value="HATPase_c"/>
    <property type="match status" value="1"/>
</dbReference>
<dbReference type="Proteomes" id="UP000011721">
    <property type="component" value="Chromosome"/>
</dbReference>
<comment type="catalytic activity">
    <reaction evidence="1">
        <text>ATP + protein L-histidine = ADP + protein N-phospho-L-histidine.</text>
        <dbReference type="EC" id="2.7.13.3"/>
    </reaction>
</comment>
<name>M1PD18_DESSD</name>
<reference evidence="10" key="1">
    <citation type="journal article" date="2013" name="Stand. Genomic Sci.">
        <title>Complete genome sequence of Desulfocapsa sulfexigens, a marine deltaproteobacterium specialized in disproportionating inorganic sulfur compounds.</title>
        <authorList>
            <person name="Finster K.W."/>
            <person name="Kjeldsen K.U."/>
            <person name="Kube M."/>
            <person name="Reinhardt R."/>
            <person name="Mussmann M."/>
            <person name="Amann R."/>
            <person name="Schreiber L."/>
        </authorList>
    </citation>
    <scope>NUCLEOTIDE SEQUENCE [LARGE SCALE GENOMIC DNA]</scope>
    <source>
        <strain evidence="10">DSM 10523 / SB164P1</strain>
    </source>
</reference>
<dbReference type="OrthoDB" id="9770955at2"/>
<dbReference type="InterPro" id="IPR036890">
    <property type="entry name" value="HATPase_C_sf"/>
</dbReference>
<feature type="transmembrane region" description="Helical" evidence="6">
    <location>
        <begin position="99"/>
        <end position="124"/>
    </location>
</feature>
<dbReference type="PANTHER" id="PTHR43047:SF64">
    <property type="entry name" value="HISTIDINE KINASE CONTAINING CHEY-HOMOLOGOUS RECEIVER DOMAIN AND PAS DOMAIN-RELATED"/>
    <property type="match status" value="1"/>
</dbReference>
<evidence type="ECO:0000259" key="7">
    <source>
        <dbReference type="PROSITE" id="PS50109"/>
    </source>
</evidence>
<feature type="transmembrane region" description="Helical" evidence="6">
    <location>
        <begin position="156"/>
        <end position="173"/>
    </location>
</feature>
<dbReference type="HOGENOM" id="CLU_450365_0_0_7"/>
<dbReference type="Gene3D" id="1.10.287.130">
    <property type="match status" value="1"/>
</dbReference>
<dbReference type="InterPro" id="IPR036097">
    <property type="entry name" value="HisK_dim/P_sf"/>
</dbReference>
<dbReference type="CDD" id="cd00130">
    <property type="entry name" value="PAS"/>
    <property type="match status" value="1"/>
</dbReference>
<evidence type="ECO:0000259" key="8">
    <source>
        <dbReference type="PROSITE" id="PS50112"/>
    </source>
</evidence>
<evidence type="ECO:0000256" key="2">
    <source>
        <dbReference type="ARBA" id="ARBA00012438"/>
    </source>
</evidence>
<dbReference type="eggNOG" id="COG5002">
    <property type="taxonomic scope" value="Bacteria"/>
</dbReference>
<gene>
    <name evidence="9" type="ordered locus">UWK_02962</name>
</gene>
<dbReference type="GO" id="GO:0000155">
    <property type="term" value="F:phosphorelay sensor kinase activity"/>
    <property type="evidence" value="ECO:0007669"/>
    <property type="project" value="InterPro"/>
</dbReference>
<feature type="transmembrane region" description="Helical" evidence="6">
    <location>
        <begin position="130"/>
        <end position="151"/>
    </location>
</feature>
<dbReference type="Pfam" id="PF00989">
    <property type="entry name" value="PAS"/>
    <property type="match status" value="1"/>
</dbReference>
<dbReference type="SUPFAM" id="SSF55785">
    <property type="entry name" value="PYP-like sensor domain (PAS domain)"/>
    <property type="match status" value="1"/>
</dbReference>
<organism evidence="9 10">
    <name type="scientific">Desulfocapsa sulfexigens (strain DSM 10523 / SB164P1)</name>
    <dbReference type="NCBI Taxonomy" id="1167006"/>
    <lineage>
        <taxon>Bacteria</taxon>
        <taxon>Pseudomonadati</taxon>
        <taxon>Thermodesulfobacteriota</taxon>
        <taxon>Desulfobulbia</taxon>
        <taxon>Desulfobulbales</taxon>
        <taxon>Desulfocapsaceae</taxon>
        <taxon>Desulfocapsa</taxon>
    </lineage>
</organism>
<keyword evidence="6" id="KW-0812">Transmembrane</keyword>
<dbReference type="PROSITE" id="PS50109">
    <property type="entry name" value="HIS_KIN"/>
    <property type="match status" value="1"/>
</dbReference>
<dbReference type="Gene3D" id="3.30.450.20">
    <property type="entry name" value="PAS domain"/>
    <property type="match status" value="1"/>
</dbReference>
<dbReference type="InterPro" id="IPR005467">
    <property type="entry name" value="His_kinase_dom"/>
</dbReference>
<dbReference type="InterPro" id="IPR003594">
    <property type="entry name" value="HATPase_dom"/>
</dbReference>
<keyword evidence="5" id="KW-0418">Kinase</keyword>
<accession>M1PD18</accession>
<dbReference type="CDD" id="cd00075">
    <property type="entry name" value="HATPase"/>
    <property type="match status" value="1"/>
</dbReference>
<dbReference type="Gene3D" id="3.30.565.10">
    <property type="entry name" value="Histidine kinase-like ATPase, C-terminal domain"/>
    <property type="match status" value="1"/>
</dbReference>
<dbReference type="InterPro" id="IPR035965">
    <property type="entry name" value="PAS-like_dom_sf"/>
</dbReference>
<dbReference type="STRING" id="1167006.UWK_02962"/>
<protein>
    <recommendedName>
        <fullName evidence="2">histidine kinase</fullName>
        <ecNumber evidence="2">2.7.13.3</ecNumber>
    </recommendedName>
</protein>
<dbReference type="GO" id="GO:0006355">
    <property type="term" value="P:regulation of DNA-templated transcription"/>
    <property type="evidence" value="ECO:0007669"/>
    <property type="project" value="InterPro"/>
</dbReference>
<evidence type="ECO:0000313" key="10">
    <source>
        <dbReference type="Proteomes" id="UP000011721"/>
    </source>
</evidence>
<feature type="transmembrane region" description="Helical" evidence="6">
    <location>
        <begin position="65"/>
        <end position="87"/>
    </location>
</feature>
<proteinExistence type="predicted"/>
<dbReference type="PANTHER" id="PTHR43047">
    <property type="entry name" value="TWO-COMPONENT HISTIDINE PROTEIN KINASE"/>
    <property type="match status" value="1"/>
</dbReference>
<dbReference type="NCBIfam" id="TIGR00229">
    <property type="entry name" value="sensory_box"/>
    <property type="match status" value="1"/>
</dbReference>
<dbReference type="InterPro" id="IPR003661">
    <property type="entry name" value="HisK_dim/P_dom"/>
</dbReference>
<evidence type="ECO:0000256" key="1">
    <source>
        <dbReference type="ARBA" id="ARBA00000085"/>
    </source>
</evidence>